<dbReference type="PANTHER" id="PTHR10815">
    <property type="entry name" value="METHYLATED-DNA--PROTEIN-CYSTEINE METHYLTRANSFERASE"/>
    <property type="match status" value="1"/>
</dbReference>
<dbReference type="EC" id="2.1.1.63" evidence="9"/>
<accession>D8P906</accession>
<dbReference type="PANTHER" id="PTHR10815:SF13">
    <property type="entry name" value="METHYLATED-DNA--PROTEIN-CYSTEINE METHYLTRANSFERASE"/>
    <property type="match status" value="1"/>
</dbReference>
<feature type="domain" description="Methylguanine DNA methyltransferase ribonuclease-like" evidence="11">
    <location>
        <begin position="5"/>
        <end position="74"/>
    </location>
</feature>
<evidence type="ECO:0000256" key="5">
    <source>
        <dbReference type="ARBA" id="ARBA00022679"/>
    </source>
</evidence>
<comment type="similarity">
    <text evidence="2 9">Belongs to the MGMT family.</text>
</comment>
<keyword evidence="6 9" id="KW-0227">DNA damage</keyword>
<reference evidence="12 13" key="1">
    <citation type="journal article" date="2010" name="Proc. Natl. Acad. Sci. U.S.A.">
        <title>A Nitrospira metagenome illuminates the physiology and evolution of globally important nitrite-oxidizing bacteria.</title>
        <authorList>
            <person name="Lucker S."/>
            <person name="Wagner M."/>
            <person name="Maixner F."/>
            <person name="Pelletier E."/>
            <person name="Koch H."/>
            <person name="Vacherie B."/>
            <person name="Rattei T."/>
            <person name="Sinninghe Damste J."/>
            <person name="Spieck E."/>
            <person name="Le Paslier D."/>
            <person name="Daims H."/>
        </authorList>
    </citation>
    <scope>NUCLEOTIDE SEQUENCE [LARGE SCALE GENOMIC DNA]</scope>
</reference>
<dbReference type="CDD" id="cd06445">
    <property type="entry name" value="ATase"/>
    <property type="match status" value="1"/>
</dbReference>
<keyword evidence="7 9" id="KW-0234">DNA repair</keyword>
<dbReference type="eggNOG" id="COG0350">
    <property type="taxonomic scope" value="Bacteria"/>
</dbReference>
<dbReference type="GO" id="GO:0006307">
    <property type="term" value="P:DNA alkylation repair"/>
    <property type="evidence" value="ECO:0007669"/>
    <property type="project" value="UniProtKB-UniRule"/>
</dbReference>
<sequence>MMHAITFQTAWGLIRITASEKGVTAIDLSPSDPGARQQPAAEAGGAAASIMAEARAQLLAYIAGTRREFSFPVDCSAGTPFQRKVWKAITRIPYGRVRSYQWVAIRVGGKQYARAVGMALGANPVPIVVPCHRIVSHDGSLGGFSCGLPLKRRLLNLEGTLSQLRNAQ</sequence>
<dbReference type="STRING" id="330214.NIDE4328"/>
<dbReference type="InterPro" id="IPR036631">
    <property type="entry name" value="MGMT_N_sf"/>
</dbReference>
<dbReference type="PROSITE" id="PS00374">
    <property type="entry name" value="MGMT"/>
    <property type="match status" value="1"/>
</dbReference>
<dbReference type="Gene3D" id="1.10.10.10">
    <property type="entry name" value="Winged helix-like DNA-binding domain superfamily/Winged helix DNA-binding domain"/>
    <property type="match status" value="1"/>
</dbReference>
<dbReference type="Pfam" id="PF01035">
    <property type="entry name" value="DNA_binding_1"/>
    <property type="match status" value="1"/>
</dbReference>
<evidence type="ECO:0000256" key="8">
    <source>
        <dbReference type="ARBA" id="ARBA00049348"/>
    </source>
</evidence>
<dbReference type="KEGG" id="nde:NIDE4328"/>
<evidence type="ECO:0000256" key="3">
    <source>
        <dbReference type="ARBA" id="ARBA00022490"/>
    </source>
</evidence>
<dbReference type="GO" id="GO:0032259">
    <property type="term" value="P:methylation"/>
    <property type="evidence" value="ECO:0007669"/>
    <property type="project" value="UniProtKB-KW"/>
</dbReference>
<evidence type="ECO:0000313" key="12">
    <source>
        <dbReference type="EMBL" id="CBK43988.1"/>
    </source>
</evidence>
<evidence type="ECO:0000256" key="4">
    <source>
        <dbReference type="ARBA" id="ARBA00022603"/>
    </source>
</evidence>
<keyword evidence="3 9" id="KW-0963">Cytoplasm</keyword>
<evidence type="ECO:0000256" key="6">
    <source>
        <dbReference type="ARBA" id="ARBA00022763"/>
    </source>
</evidence>
<evidence type="ECO:0000256" key="9">
    <source>
        <dbReference type="HAMAP-Rule" id="MF_00772"/>
    </source>
</evidence>
<comment type="subcellular location">
    <subcellularLocation>
        <location evidence="9">Cytoplasm</location>
    </subcellularLocation>
</comment>
<dbReference type="Pfam" id="PF02870">
    <property type="entry name" value="Methyltransf_1N"/>
    <property type="match status" value="1"/>
</dbReference>
<evidence type="ECO:0000259" key="11">
    <source>
        <dbReference type="Pfam" id="PF02870"/>
    </source>
</evidence>
<comment type="catalytic activity">
    <reaction evidence="1 9">
        <text>a 4-O-methyl-thymidine in DNA + L-cysteinyl-[protein] = a thymidine in DNA + S-methyl-L-cysteinyl-[protein]</text>
        <dbReference type="Rhea" id="RHEA:53428"/>
        <dbReference type="Rhea" id="RHEA-COMP:10131"/>
        <dbReference type="Rhea" id="RHEA-COMP:10132"/>
        <dbReference type="Rhea" id="RHEA-COMP:13555"/>
        <dbReference type="Rhea" id="RHEA-COMP:13556"/>
        <dbReference type="ChEBI" id="CHEBI:29950"/>
        <dbReference type="ChEBI" id="CHEBI:82612"/>
        <dbReference type="ChEBI" id="CHEBI:137386"/>
        <dbReference type="ChEBI" id="CHEBI:137387"/>
        <dbReference type="EC" id="2.1.1.63"/>
    </reaction>
</comment>
<evidence type="ECO:0000259" key="10">
    <source>
        <dbReference type="Pfam" id="PF01035"/>
    </source>
</evidence>
<keyword evidence="4 9" id="KW-0489">Methyltransferase</keyword>
<evidence type="ECO:0000256" key="1">
    <source>
        <dbReference type="ARBA" id="ARBA00001286"/>
    </source>
</evidence>
<gene>
    <name evidence="12" type="primary">ogt</name>
    <name evidence="12" type="ORF">NIDE4328</name>
</gene>
<dbReference type="InterPro" id="IPR008332">
    <property type="entry name" value="MethylG_MeTrfase_N"/>
</dbReference>
<dbReference type="Proteomes" id="UP000001660">
    <property type="component" value="Chromosome"/>
</dbReference>
<dbReference type="SUPFAM" id="SSF46767">
    <property type="entry name" value="Methylated DNA-protein cysteine methyltransferase, C-terminal domain"/>
    <property type="match status" value="1"/>
</dbReference>
<dbReference type="InterPro" id="IPR036217">
    <property type="entry name" value="MethylDNA_cys_MeTrfase_DNAb"/>
</dbReference>
<dbReference type="GO" id="GO:0005737">
    <property type="term" value="C:cytoplasm"/>
    <property type="evidence" value="ECO:0007669"/>
    <property type="project" value="UniProtKB-SubCell"/>
</dbReference>
<dbReference type="HAMAP" id="MF_00772">
    <property type="entry name" value="OGT"/>
    <property type="match status" value="1"/>
</dbReference>
<evidence type="ECO:0000256" key="7">
    <source>
        <dbReference type="ARBA" id="ARBA00023204"/>
    </source>
</evidence>
<dbReference type="OrthoDB" id="9802228at2"/>
<feature type="domain" description="Methylated-DNA-[protein]-cysteine S-methyltransferase DNA binding" evidence="10">
    <location>
        <begin position="80"/>
        <end position="159"/>
    </location>
</feature>
<dbReference type="NCBIfam" id="TIGR00589">
    <property type="entry name" value="ogt"/>
    <property type="match status" value="1"/>
</dbReference>
<dbReference type="HOGENOM" id="CLU_000445_52_2_0"/>
<dbReference type="AlphaFoldDB" id="D8P906"/>
<keyword evidence="13" id="KW-1185">Reference proteome</keyword>
<dbReference type="SUPFAM" id="SSF53155">
    <property type="entry name" value="Methylated DNA-protein cysteine methyltransferase domain"/>
    <property type="match status" value="1"/>
</dbReference>
<comment type="function">
    <text evidence="9">Involved in the cellular defense against the biological effects of O6-methylguanine (O6-MeG) and O4-methylthymine (O4-MeT) in DNA. Repairs the methylated nucleobase in DNA by stoichiometrically transferring the methyl group to a cysteine residue in the enzyme. This is a suicide reaction: the enzyme is irreversibly inactivated.</text>
</comment>
<proteinExistence type="inferred from homology"/>
<dbReference type="GO" id="GO:0003908">
    <property type="term" value="F:methylated-DNA-[protein]-cysteine S-methyltransferase activity"/>
    <property type="evidence" value="ECO:0007669"/>
    <property type="project" value="UniProtKB-UniRule"/>
</dbReference>
<dbReference type="EMBL" id="FP929003">
    <property type="protein sequence ID" value="CBK43988.1"/>
    <property type="molecule type" value="Genomic_DNA"/>
</dbReference>
<evidence type="ECO:0000313" key="13">
    <source>
        <dbReference type="Proteomes" id="UP000001660"/>
    </source>
</evidence>
<dbReference type="FunFam" id="1.10.10.10:FF:000214">
    <property type="entry name" value="Methylated-DNA--protein-cysteine methyltransferase"/>
    <property type="match status" value="1"/>
</dbReference>
<feature type="active site" description="Nucleophile; methyl group acceptor" evidence="9">
    <location>
        <position position="131"/>
    </location>
</feature>
<comment type="miscellaneous">
    <text evidence="9">This enzyme catalyzes only one turnover and therefore is not strictly catalytic. According to one definition, an enzyme is a biocatalyst that acts repeatedly and over many reaction cycles.</text>
</comment>
<dbReference type="InterPro" id="IPR036388">
    <property type="entry name" value="WH-like_DNA-bd_sf"/>
</dbReference>
<protein>
    <recommendedName>
        <fullName evidence="9">Methylated-DNA--protein-cysteine methyltransferase</fullName>
        <ecNumber evidence="9">2.1.1.63</ecNumber>
    </recommendedName>
    <alternativeName>
        <fullName evidence="9">6-O-methylguanine-DNA methyltransferase</fullName>
        <shortName evidence="9">MGMT</shortName>
    </alternativeName>
    <alternativeName>
        <fullName evidence="9">O-6-methylguanine-DNA-alkyltransferase</fullName>
    </alternativeName>
</protein>
<organism evidence="12 13">
    <name type="scientific">Nitrospira defluvii</name>
    <dbReference type="NCBI Taxonomy" id="330214"/>
    <lineage>
        <taxon>Bacteria</taxon>
        <taxon>Pseudomonadati</taxon>
        <taxon>Nitrospirota</taxon>
        <taxon>Nitrospiria</taxon>
        <taxon>Nitrospirales</taxon>
        <taxon>Nitrospiraceae</taxon>
        <taxon>Nitrospira</taxon>
    </lineage>
</organism>
<dbReference type="InterPro" id="IPR001497">
    <property type="entry name" value="MethylDNA_cys_MeTrfase_AS"/>
</dbReference>
<evidence type="ECO:0000256" key="2">
    <source>
        <dbReference type="ARBA" id="ARBA00008711"/>
    </source>
</evidence>
<dbReference type="InterPro" id="IPR014048">
    <property type="entry name" value="MethylDNA_cys_MeTrfase_DNA-bd"/>
</dbReference>
<name>D8P906_9BACT</name>
<keyword evidence="5 9" id="KW-0808">Transferase</keyword>
<dbReference type="InterPro" id="IPR023546">
    <property type="entry name" value="MGMT"/>
</dbReference>
<comment type="catalytic activity">
    <reaction evidence="8 9">
        <text>a 6-O-methyl-2'-deoxyguanosine in DNA + L-cysteinyl-[protein] = S-methyl-L-cysteinyl-[protein] + a 2'-deoxyguanosine in DNA</text>
        <dbReference type="Rhea" id="RHEA:24000"/>
        <dbReference type="Rhea" id="RHEA-COMP:10131"/>
        <dbReference type="Rhea" id="RHEA-COMP:10132"/>
        <dbReference type="Rhea" id="RHEA-COMP:11367"/>
        <dbReference type="Rhea" id="RHEA-COMP:11368"/>
        <dbReference type="ChEBI" id="CHEBI:29950"/>
        <dbReference type="ChEBI" id="CHEBI:82612"/>
        <dbReference type="ChEBI" id="CHEBI:85445"/>
        <dbReference type="ChEBI" id="CHEBI:85448"/>
        <dbReference type="EC" id="2.1.1.63"/>
    </reaction>
</comment>
<dbReference type="Gene3D" id="3.30.160.70">
    <property type="entry name" value="Methylated DNA-protein cysteine methyltransferase domain"/>
    <property type="match status" value="1"/>
</dbReference>